<dbReference type="EMBL" id="OX365902">
    <property type="protein sequence ID" value="CAI4061702.1"/>
    <property type="molecule type" value="Genomic_DNA"/>
</dbReference>
<dbReference type="PANTHER" id="PTHR28067:SF1">
    <property type="entry name" value="DNA REPLICATION REGULATOR SLD3"/>
    <property type="match status" value="1"/>
</dbReference>
<dbReference type="GO" id="GO:0006270">
    <property type="term" value="P:DNA replication initiation"/>
    <property type="evidence" value="ECO:0007669"/>
    <property type="project" value="InterPro"/>
</dbReference>
<dbReference type="Gene3D" id="1.20.58.2130">
    <property type="match status" value="2"/>
</dbReference>
<accession>A0AA35NQE0</accession>
<proteinExistence type="predicted"/>
<reference evidence="1" key="1">
    <citation type="submission" date="2022-10" db="EMBL/GenBank/DDBJ databases">
        <authorList>
            <person name="Byrne P K."/>
        </authorList>
    </citation>
    <scope>NUCLEOTIDE SEQUENCE</scope>
    <source>
        <strain evidence="1">IFO1802</strain>
    </source>
</reference>
<organism evidence="1 2">
    <name type="scientific">Saccharomyces kudriavzevii (strain ATCC MYA-4449 / AS 2.2408 / CBS 8840 / NBRC 1802 / NCYC 2889)</name>
    <name type="common">Yeast</name>
    <dbReference type="NCBI Taxonomy" id="226230"/>
    <lineage>
        <taxon>Eukaryota</taxon>
        <taxon>Fungi</taxon>
        <taxon>Dikarya</taxon>
        <taxon>Ascomycota</taxon>
        <taxon>Saccharomycotina</taxon>
        <taxon>Saccharomycetes</taxon>
        <taxon>Saccharomycetales</taxon>
        <taxon>Saccharomycetaceae</taxon>
        <taxon>Saccharomyces</taxon>
    </lineage>
</organism>
<evidence type="ECO:0000313" key="2">
    <source>
        <dbReference type="Proteomes" id="UP001162087"/>
    </source>
</evidence>
<evidence type="ECO:0000313" key="1">
    <source>
        <dbReference type="EMBL" id="CAI4061702.1"/>
    </source>
</evidence>
<gene>
    <name evidence="1" type="primary">SKDI07G1460</name>
    <name evidence="1" type="ORF">SKDI_07G1460</name>
</gene>
<dbReference type="InterPro" id="IPR042511">
    <property type="entry name" value="Sld3"/>
</dbReference>
<protein>
    <submittedName>
        <fullName evidence="1">Uncharacterized protein</fullName>
    </submittedName>
</protein>
<dbReference type="Pfam" id="PF18523">
    <property type="entry name" value="Sld3_N"/>
    <property type="match status" value="1"/>
</dbReference>
<keyword evidence="2" id="KW-1185">Reference proteome</keyword>
<dbReference type="PANTHER" id="PTHR28067">
    <property type="entry name" value="DNA REPLICATION REGULATOR SLD3"/>
    <property type="match status" value="1"/>
</dbReference>
<sequence>METWEVLASVKEATKGLDLSLDSPFIIRSEDLPIHVLRLLQQKNRRQLKHICVKSEKDYFLLEEYGPGFWVKWPYNYFNEYSLPEKNGEIVASLERDRAKRETSRTWNELKFKELLDFWSEESKVSHELEKDKSPKLDMKPPNMKDESRTNKDYSDPKEYIESKYYDALFSIRTPLAYFVKSNLVRLKNTCRTKYGNDSYKIAYQAILQKFLLSIVQFNSRHDNRILLEPLSSPIADVKRKGCLTKFIIQINNKNDSTAADLCVILKSREIKLQVILLLEMIGLNNLDWNFKDFEKRYKSKLKKRSLNLTKKGLIRRRPKKIINEPDKNIAQAATSLDYCEQLDLYLDRACILDILLSSETPNPDAINATNGTIQEHKKNILNRNKEASLVGFINYILIPYFTKKVPHAVEFIIQKLKGPSMRPKKAPKKISNGTNETSHSTVDVYSKLPINQRTSRSLIIKSVPSSPALRGTDSHVFNRMSKTSPAPELLNFRTNSNLNEFLESDTRSLKRPFQLGRTKSDLAMNHLQKRQFSVSDLNTTRVPNPSAAPLKTFSRTAVSAHTITNNSFRRVGKRKDINETVHFSESINSEENVQVQATPASKKRTATPNKRAQLQSIVESPLNVKADPPKDAGNSQKNISPIVPVSINTSSEKSSKRKVRRRLFAPEAT</sequence>
<dbReference type="OrthoDB" id="5395343at2759"/>
<dbReference type="GO" id="GO:0031261">
    <property type="term" value="C:DNA replication preinitiation complex"/>
    <property type="evidence" value="ECO:0007669"/>
    <property type="project" value="TreeGrafter"/>
</dbReference>
<dbReference type="Proteomes" id="UP001162087">
    <property type="component" value="Chromosome 7"/>
</dbReference>
<dbReference type="InterPro" id="IPR013948">
    <property type="entry name" value="DNA_replication_reg_Sld3_C"/>
</dbReference>
<name>A0AA35NQE0_SACK1</name>
<dbReference type="Pfam" id="PF08639">
    <property type="entry name" value="Sld3_STD"/>
    <property type="match status" value="2"/>
</dbReference>
<dbReference type="InterPro" id="IPR041393">
    <property type="entry name" value="Sld3_N"/>
</dbReference>